<evidence type="ECO:0000313" key="3">
    <source>
        <dbReference type="Proteomes" id="UP000298327"/>
    </source>
</evidence>
<dbReference type="EMBL" id="SEOQ01001620">
    <property type="protein sequence ID" value="TFY51069.1"/>
    <property type="molecule type" value="Genomic_DNA"/>
</dbReference>
<accession>A0A4Y9XRA9</accession>
<keyword evidence="3" id="KW-1185">Reference proteome</keyword>
<gene>
    <name evidence="2" type="ORF">EVG20_g11180</name>
</gene>
<feature type="region of interest" description="Disordered" evidence="1">
    <location>
        <begin position="90"/>
        <end position="110"/>
    </location>
</feature>
<dbReference type="Proteomes" id="UP000298327">
    <property type="component" value="Unassembled WGS sequence"/>
</dbReference>
<sequence length="110" mass="11740">MDSYFQALSDACKQLSALDVTITDTEFKDVLLMNMDSSAYPLHTIILAQKTEPDLDAVLAILHSSSATSPNPLVKQEEDPASFASATSIGFWGRGNSSDAQSMGRSSHGS</sequence>
<dbReference type="OrthoDB" id="3066634at2759"/>
<reference evidence="2 3" key="1">
    <citation type="submission" date="2019-02" db="EMBL/GenBank/DDBJ databases">
        <title>Genome sequencing of the rare red list fungi Dentipellis fragilis.</title>
        <authorList>
            <person name="Buettner E."/>
            <person name="Kellner H."/>
        </authorList>
    </citation>
    <scope>NUCLEOTIDE SEQUENCE [LARGE SCALE GENOMIC DNA]</scope>
    <source>
        <strain evidence="2 3">DSM 105465</strain>
    </source>
</reference>
<organism evidence="2 3">
    <name type="scientific">Dentipellis fragilis</name>
    <dbReference type="NCBI Taxonomy" id="205917"/>
    <lineage>
        <taxon>Eukaryota</taxon>
        <taxon>Fungi</taxon>
        <taxon>Dikarya</taxon>
        <taxon>Basidiomycota</taxon>
        <taxon>Agaricomycotina</taxon>
        <taxon>Agaricomycetes</taxon>
        <taxon>Russulales</taxon>
        <taxon>Hericiaceae</taxon>
        <taxon>Dentipellis</taxon>
    </lineage>
</organism>
<evidence type="ECO:0000313" key="2">
    <source>
        <dbReference type="EMBL" id="TFY51069.1"/>
    </source>
</evidence>
<comment type="caution">
    <text evidence="2">The sequence shown here is derived from an EMBL/GenBank/DDBJ whole genome shotgun (WGS) entry which is preliminary data.</text>
</comment>
<evidence type="ECO:0000256" key="1">
    <source>
        <dbReference type="SAM" id="MobiDB-lite"/>
    </source>
</evidence>
<name>A0A4Y9XRA9_9AGAM</name>
<protein>
    <submittedName>
        <fullName evidence="2">Uncharacterized protein</fullName>
    </submittedName>
</protein>
<proteinExistence type="predicted"/>
<feature type="compositionally biased region" description="Polar residues" evidence="1">
    <location>
        <begin position="95"/>
        <end position="110"/>
    </location>
</feature>
<dbReference type="AlphaFoldDB" id="A0A4Y9XRA9"/>